<organism evidence="8 9">
    <name type="scientific">Cyphellophora attinorum</name>
    <dbReference type="NCBI Taxonomy" id="1664694"/>
    <lineage>
        <taxon>Eukaryota</taxon>
        <taxon>Fungi</taxon>
        <taxon>Dikarya</taxon>
        <taxon>Ascomycota</taxon>
        <taxon>Pezizomycotina</taxon>
        <taxon>Eurotiomycetes</taxon>
        <taxon>Chaetothyriomycetidae</taxon>
        <taxon>Chaetothyriales</taxon>
        <taxon>Cyphellophoraceae</taxon>
        <taxon>Cyphellophora</taxon>
    </lineage>
</organism>
<dbReference type="PANTHER" id="PTHR43563">
    <property type="entry name" value="AMINE OXIDASE"/>
    <property type="match status" value="1"/>
</dbReference>
<dbReference type="SUPFAM" id="SSF54373">
    <property type="entry name" value="FAD-linked reductases, C-terminal domain"/>
    <property type="match status" value="1"/>
</dbReference>
<dbReference type="Pfam" id="PF01593">
    <property type="entry name" value="Amino_oxidase"/>
    <property type="match status" value="1"/>
</dbReference>
<name>A0A0N0NM77_9EURO</name>
<dbReference type="STRING" id="1664694.A0A0N0NM77"/>
<evidence type="ECO:0000256" key="1">
    <source>
        <dbReference type="ARBA" id="ARBA00001974"/>
    </source>
</evidence>
<keyword evidence="9" id="KW-1185">Reference proteome</keyword>
<comment type="catalytic activity">
    <reaction evidence="4">
        <text>a secondary aliphatic amine + O2 + H2O = a primary amine + an aldehyde + H2O2</text>
        <dbReference type="Rhea" id="RHEA:26414"/>
        <dbReference type="ChEBI" id="CHEBI:15377"/>
        <dbReference type="ChEBI" id="CHEBI:15379"/>
        <dbReference type="ChEBI" id="CHEBI:16240"/>
        <dbReference type="ChEBI" id="CHEBI:17478"/>
        <dbReference type="ChEBI" id="CHEBI:58855"/>
        <dbReference type="ChEBI" id="CHEBI:65296"/>
        <dbReference type="EC" id="1.4.3.4"/>
    </reaction>
</comment>
<dbReference type="AlphaFoldDB" id="A0A0N0NM77"/>
<keyword evidence="6" id="KW-0274">FAD</keyword>
<dbReference type="OrthoDB" id="5046242at2759"/>
<dbReference type="InterPro" id="IPR036188">
    <property type="entry name" value="FAD/NAD-bd_sf"/>
</dbReference>
<comment type="caution">
    <text evidence="8">The sequence shown here is derived from an EMBL/GenBank/DDBJ whole genome shotgun (WGS) entry which is preliminary data.</text>
</comment>
<evidence type="ECO:0000256" key="6">
    <source>
        <dbReference type="RuleBase" id="RU362067"/>
    </source>
</evidence>
<dbReference type="Proteomes" id="UP000038010">
    <property type="component" value="Unassembled WGS sequence"/>
</dbReference>
<sequence length="172" mass="18860">MPMGSLGKVYAIYDSPFWREDGLSGKAMGLQGATVQTTFDSSPEDGSFGAIIGFLEADEMRRLDTASEEEIQSLVLKDYVNFFGPRAREVKEWVIQRWDNEEYSRGGHFAVSPPNTMTRFGSALAQPVGRLFFAGTEASPYWAGFMDGAVRAGEMAADAVLDHETGTVVSRL</sequence>
<accession>A0A0N0NM77</accession>
<gene>
    <name evidence="8" type="ORF">AB675_11570</name>
</gene>
<evidence type="ECO:0000313" key="9">
    <source>
        <dbReference type="Proteomes" id="UP000038010"/>
    </source>
</evidence>
<dbReference type="EC" id="1.4.3.-" evidence="6"/>
<feature type="binding site" evidence="5">
    <location>
        <position position="54"/>
    </location>
    <ligand>
        <name>substrate</name>
    </ligand>
</feature>
<dbReference type="VEuPathDB" id="FungiDB:AB675_11570"/>
<protein>
    <recommendedName>
        <fullName evidence="6">Amine oxidase</fullName>
        <ecNumber evidence="6">1.4.3.-</ecNumber>
    </recommendedName>
</protein>
<evidence type="ECO:0000256" key="2">
    <source>
        <dbReference type="ARBA" id="ARBA00005995"/>
    </source>
</evidence>
<feature type="domain" description="Amine oxidase" evidence="7">
    <location>
        <begin position="2"/>
        <end position="161"/>
    </location>
</feature>
<evidence type="ECO:0000256" key="4">
    <source>
        <dbReference type="ARBA" id="ARBA00048448"/>
    </source>
</evidence>
<evidence type="ECO:0000256" key="5">
    <source>
        <dbReference type="PIRSR" id="PIRSR601613-1"/>
    </source>
</evidence>
<dbReference type="InterPro" id="IPR050703">
    <property type="entry name" value="Flavin_MAO"/>
</dbReference>
<dbReference type="Gene3D" id="3.50.50.60">
    <property type="entry name" value="FAD/NAD(P)-binding domain"/>
    <property type="match status" value="1"/>
</dbReference>
<dbReference type="PRINTS" id="PR00757">
    <property type="entry name" value="AMINEOXDASEF"/>
</dbReference>
<dbReference type="InterPro" id="IPR001613">
    <property type="entry name" value="Flavin_amine_oxidase"/>
</dbReference>
<comment type="cofactor">
    <cofactor evidence="1 6">
        <name>FAD</name>
        <dbReference type="ChEBI" id="CHEBI:57692"/>
    </cofactor>
</comment>
<evidence type="ECO:0000256" key="3">
    <source>
        <dbReference type="ARBA" id="ARBA00023002"/>
    </source>
</evidence>
<dbReference type="PANTHER" id="PTHR43563:SF14">
    <property type="entry name" value="AMINE OXIDASE"/>
    <property type="match status" value="1"/>
</dbReference>
<keyword evidence="3 6" id="KW-0560">Oxidoreductase</keyword>
<evidence type="ECO:0000313" key="8">
    <source>
        <dbReference type="EMBL" id="KPI39889.1"/>
    </source>
</evidence>
<reference evidence="8 9" key="1">
    <citation type="submission" date="2015-06" db="EMBL/GenBank/DDBJ databases">
        <title>Draft genome of the ant-associated black yeast Phialophora attae CBS 131958.</title>
        <authorList>
            <person name="Moreno L.F."/>
            <person name="Stielow B.J."/>
            <person name="de Hoog S."/>
            <person name="Vicente V.A."/>
            <person name="Weiss V.A."/>
            <person name="de Vries M."/>
            <person name="Cruz L.M."/>
            <person name="Souza E.M."/>
        </authorList>
    </citation>
    <scope>NUCLEOTIDE SEQUENCE [LARGE SCALE GENOMIC DNA]</scope>
    <source>
        <strain evidence="8 9">CBS 131958</strain>
    </source>
</reference>
<dbReference type="EMBL" id="LFJN01000013">
    <property type="protein sequence ID" value="KPI39889.1"/>
    <property type="molecule type" value="Genomic_DNA"/>
</dbReference>
<feature type="binding site" evidence="5">
    <location>
        <position position="137"/>
    </location>
    <ligand>
        <name>FAD</name>
        <dbReference type="ChEBI" id="CHEBI:57692"/>
    </ligand>
</feature>
<comment type="similarity">
    <text evidence="2 6">Belongs to the flavin monoamine oxidase family.</text>
</comment>
<dbReference type="RefSeq" id="XP_017999852.1">
    <property type="nucleotide sequence ID" value="XM_018140430.1"/>
</dbReference>
<dbReference type="InterPro" id="IPR002937">
    <property type="entry name" value="Amino_oxidase"/>
</dbReference>
<dbReference type="SUPFAM" id="SSF51905">
    <property type="entry name" value="FAD/NAD(P)-binding domain"/>
    <property type="match status" value="1"/>
</dbReference>
<dbReference type="GO" id="GO:0097621">
    <property type="term" value="F:monoamine oxidase activity"/>
    <property type="evidence" value="ECO:0007669"/>
    <property type="project" value="UniProtKB-EC"/>
</dbReference>
<keyword evidence="6" id="KW-0285">Flavoprotein</keyword>
<proteinExistence type="inferred from homology"/>
<dbReference type="GeneID" id="28732311"/>
<evidence type="ECO:0000259" key="7">
    <source>
        <dbReference type="Pfam" id="PF01593"/>
    </source>
</evidence>